<evidence type="ECO:0000313" key="5">
    <source>
        <dbReference type="Proteomes" id="UP000774326"/>
    </source>
</evidence>
<dbReference type="SMART" id="SM00398">
    <property type="entry name" value="HMG"/>
    <property type="match status" value="2"/>
</dbReference>
<dbReference type="PANTHER" id="PTHR48112:SF22">
    <property type="entry name" value="MITOCHONDRIAL TRANSCRIPTION FACTOR A, ISOFORM B"/>
    <property type="match status" value="1"/>
</dbReference>
<dbReference type="GO" id="GO:0005634">
    <property type="term" value="C:nucleus"/>
    <property type="evidence" value="ECO:0007669"/>
    <property type="project" value="UniProtKB-UniRule"/>
</dbReference>
<evidence type="ECO:0000256" key="1">
    <source>
        <dbReference type="ARBA" id="ARBA00023125"/>
    </source>
</evidence>
<keyword evidence="2" id="KW-0539">Nucleus</keyword>
<evidence type="ECO:0000259" key="3">
    <source>
        <dbReference type="PROSITE" id="PS50118"/>
    </source>
</evidence>
<accession>A0A9P8TN33</accession>
<gene>
    <name evidence="4" type="ORF">WICPIJ_004234</name>
</gene>
<dbReference type="InterPro" id="IPR050342">
    <property type="entry name" value="HMGB"/>
</dbReference>
<dbReference type="EMBL" id="JAEUBG010002324">
    <property type="protein sequence ID" value="KAH3684770.1"/>
    <property type="molecule type" value="Genomic_DNA"/>
</dbReference>
<dbReference type="GO" id="GO:0003677">
    <property type="term" value="F:DNA binding"/>
    <property type="evidence" value="ECO:0007669"/>
    <property type="project" value="UniProtKB-UniRule"/>
</dbReference>
<keyword evidence="1 2" id="KW-0238">DNA-binding</keyword>
<keyword evidence="5" id="KW-1185">Reference proteome</keyword>
<dbReference type="Pfam" id="PF09011">
    <property type="entry name" value="HMG_box_2"/>
    <property type="match status" value="1"/>
</dbReference>
<proteinExistence type="predicted"/>
<dbReference type="InterPro" id="IPR009071">
    <property type="entry name" value="HMG_box_dom"/>
</dbReference>
<evidence type="ECO:0000256" key="2">
    <source>
        <dbReference type="PROSITE-ProRule" id="PRU00267"/>
    </source>
</evidence>
<organism evidence="4 5">
    <name type="scientific">Wickerhamomyces pijperi</name>
    <name type="common">Yeast</name>
    <name type="synonym">Pichia pijperi</name>
    <dbReference type="NCBI Taxonomy" id="599730"/>
    <lineage>
        <taxon>Eukaryota</taxon>
        <taxon>Fungi</taxon>
        <taxon>Dikarya</taxon>
        <taxon>Ascomycota</taxon>
        <taxon>Saccharomycotina</taxon>
        <taxon>Saccharomycetes</taxon>
        <taxon>Phaffomycetales</taxon>
        <taxon>Wickerhamomycetaceae</taxon>
        <taxon>Wickerhamomyces</taxon>
    </lineage>
</organism>
<evidence type="ECO:0000313" key="4">
    <source>
        <dbReference type="EMBL" id="KAH3684770.1"/>
    </source>
</evidence>
<dbReference type="Pfam" id="PF00505">
    <property type="entry name" value="HMG_box"/>
    <property type="match status" value="1"/>
</dbReference>
<reference evidence="4" key="1">
    <citation type="journal article" date="2021" name="Open Biol.">
        <title>Shared evolutionary footprints suggest mitochondrial oxidative damage underlies multiple complex I losses in fungi.</title>
        <authorList>
            <person name="Schikora-Tamarit M.A."/>
            <person name="Marcet-Houben M."/>
            <person name="Nosek J."/>
            <person name="Gabaldon T."/>
        </authorList>
    </citation>
    <scope>NUCLEOTIDE SEQUENCE</scope>
    <source>
        <strain evidence="4">CBS2887</strain>
    </source>
</reference>
<protein>
    <recommendedName>
        <fullName evidence="3">HMG box domain-containing protein</fullName>
    </recommendedName>
</protein>
<dbReference type="PROSITE" id="PS50118">
    <property type="entry name" value="HMG_BOX_2"/>
    <property type="match status" value="2"/>
</dbReference>
<dbReference type="Proteomes" id="UP000774326">
    <property type="component" value="Unassembled WGS sequence"/>
</dbReference>
<dbReference type="AlphaFoldDB" id="A0A9P8TN33"/>
<feature type="domain" description="HMG box" evidence="3">
    <location>
        <begin position="127"/>
        <end position="194"/>
    </location>
</feature>
<reference evidence="4" key="2">
    <citation type="submission" date="2021-01" db="EMBL/GenBank/DDBJ databases">
        <authorList>
            <person name="Schikora-Tamarit M.A."/>
        </authorList>
    </citation>
    <scope>NUCLEOTIDE SEQUENCE</scope>
    <source>
        <strain evidence="4">CBS2887</strain>
    </source>
</reference>
<sequence>MLSLFNRQTFAAFPRQSTIALFSTSSLTLLKQTKKVTATSHEAKKPKKEKSPVKRQVSAYSFFTKEIWATKKNELSGLSTFAEKSKHINQLWKNLAATEREKFTQLAQDDLARFRADSAAFEATLPPKKPISAYLRYVKEHSSDLYQKNPSSSFVEISKMVANKWNALTEAEKQVYKDSYIKDFKEWKEQNIKA</sequence>
<dbReference type="PANTHER" id="PTHR48112">
    <property type="entry name" value="HIGH MOBILITY GROUP PROTEIN DSP1"/>
    <property type="match status" value="1"/>
</dbReference>
<dbReference type="SUPFAM" id="SSF47095">
    <property type="entry name" value="HMG-box"/>
    <property type="match status" value="2"/>
</dbReference>
<comment type="caution">
    <text evidence="4">The sequence shown here is derived from an EMBL/GenBank/DDBJ whole genome shotgun (WGS) entry which is preliminary data.</text>
</comment>
<name>A0A9P8TN33_WICPI</name>
<feature type="DNA-binding region" description="HMG box" evidence="2">
    <location>
        <begin position="127"/>
        <end position="194"/>
    </location>
</feature>
<feature type="domain" description="HMG box" evidence="3">
    <location>
        <begin position="53"/>
        <end position="122"/>
    </location>
</feature>
<dbReference type="Gene3D" id="1.10.30.10">
    <property type="entry name" value="High mobility group box domain"/>
    <property type="match status" value="2"/>
</dbReference>
<feature type="DNA-binding region" description="HMG box" evidence="2">
    <location>
        <begin position="53"/>
        <end position="122"/>
    </location>
</feature>
<dbReference type="InterPro" id="IPR036910">
    <property type="entry name" value="HMG_box_dom_sf"/>
</dbReference>
<dbReference type="OrthoDB" id="5550281at2759"/>